<name>A0AA35JCJ6_SACUV</name>
<evidence type="ECO:0000313" key="2">
    <source>
        <dbReference type="EMBL" id="CAI4056518.1"/>
    </source>
</evidence>
<dbReference type="EMBL" id="OX365913">
    <property type="protein sequence ID" value="CAI4056518.1"/>
    <property type="molecule type" value="Genomic_DNA"/>
</dbReference>
<protein>
    <submittedName>
        <fullName evidence="2">Uncharacterized protein</fullName>
    </submittedName>
</protein>
<feature type="region of interest" description="Disordered" evidence="1">
    <location>
        <begin position="1"/>
        <end position="40"/>
    </location>
</feature>
<feature type="compositionally biased region" description="Polar residues" evidence="1">
    <location>
        <begin position="15"/>
        <end position="31"/>
    </location>
</feature>
<dbReference type="GO" id="GO:0000750">
    <property type="term" value="P:pheromone-dependent signal transduction involved in conjugation with cellular fusion"/>
    <property type="evidence" value="ECO:0007669"/>
    <property type="project" value="InterPro"/>
</dbReference>
<organism evidence="2 3">
    <name type="scientific">Saccharomyces uvarum</name>
    <name type="common">Yeast</name>
    <name type="synonym">Saccharomyces bayanus var. uvarum</name>
    <dbReference type="NCBI Taxonomy" id="230603"/>
    <lineage>
        <taxon>Eukaryota</taxon>
        <taxon>Fungi</taxon>
        <taxon>Dikarya</taxon>
        <taxon>Ascomycota</taxon>
        <taxon>Saccharomycotina</taxon>
        <taxon>Saccharomycetes</taxon>
        <taxon>Saccharomycetales</taxon>
        <taxon>Saccharomycetaceae</taxon>
        <taxon>Saccharomyces</taxon>
    </lineage>
</organism>
<gene>
    <name evidence="2" type="primary">SUVC02G5680</name>
    <name evidence="2" type="ORF">SUVC_02G5680</name>
</gene>
<dbReference type="Proteomes" id="UP001162090">
    <property type="component" value="Chromosome 2"/>
</dbReference>
<accession>A0AA35JCJ6</accession>
<dbReference type="GO" id="GO:0000772">
    <property type="term" value="F:mating pheromone activity"/>
    <property type="evidence" value="ECO:0007669"/>
    <property type="project" value="InterPro"/>
</dbReference>
<evidence type="ECO:0000313" key="3">
    <source>
        <dbReference type="Proteomes" id="UP001162090"/>
    </source>
</evidence>
<reference evidence="2" key="1">
    <citation type="submission" date="2022-10" db="EMBL/GenBank/DDBJ databases">
        <authorList>
            <person name="Byrne P K."/>
        </authorList>
    </citation>
    <scope>NUCLEOTIDE SEQUENCE</scope>
    <source>
        <strain evidence="2">CBS7001</strain>
    </source>
</reference>
<dbReference type="InterPro" id="IPR035296">
    <property type="entry name" value="Mfa1/2"/>
</dbReference>
<proteinExistence type="predicted"/>
<dbReference type="Pfam" id="PF17317">
    <property type="entry name" value="MFA1_2"/>
    <property type="match status" value="1"/>
</dbReference>
<sequence length="60" mass="6753">MNGSRNRRSECIESVTKNHQQADMQPITTVSAAPKDKTSTEKKDNYIIKGVFWDPACIIV</sequence>
<evidence type="ECO:0000256" key="1">
    <source>
        <dbReference type="SAM" id="MobiDB-lite"/>
    </source>
</evidence>
<dbReference type="AlphaFoldDB" id="A0AA35JCJ6"/>